<gene>
    <name evidence="1" type="ordered locus">ELI_0511</name>
</gene>
<dbReference type="AlphaFoldDB" id="E3GIP2"/>
<evidence type="ECO:0000313" key="2">
    <source>
        <dbReference type="Proteomes" id="UP000006873"/>
    </source>
</evidence>
<name>E3GIP2_9FIRM</name>
<sequence length="58" mass="6386">MVQGSKMKGNAKAPRFQGAGTLVVNPTKLDDAYDAFVKLGLDVIYSQDYEKCKDNMKS</sequence>
<dbReference type="EMBL" id="CP002273">
    <property type="protein sequence ID" value="ADO35527.1"/>
    <property type="molecule type" value="Genomic_DNA"/>
</dbReference>
<reference key="1">
    <citation type="submission" date="2010-09" db="EMBL/GenBank/DDBJ databases">
        <authorList>
            <person name="Roh H."/>
            <person name="Ko H.-J."/>
            <person name="Kim D."/>
            <person name="Choi D.G."/>
            <person name="Park S."/>
            <person name="Kim S."/>
            <person name="Kim K.H."/>
            <person name="Chang I.S."/>
            <person name="Choi I.-G."/>
        </authorList>
    </citation>
    <scope>NUCLEOTIDE SEQUENCE</scope>
    <source>
        <strain>KIST612</strain>
    </source>
</reference>
<dbReference type="HOGENOM" id="CLU_2972668_0_0_9"/>
<evidence type="ECO:0000313" key="1">
    <source>
        <dbReference type="EMBL" id="ADO35527.1"/>
    </source>
</evidence>
<keyword evidence="2" id="KW-1185">Reference proteome</keyword>
<reference evidence="1 2" key="2">
    <citation type="journal article" date="2011" name="J. Bacteriol.">
        <title>Complete genome sequence of a carbon monoxide-utilizing acetogen, Eubacterium limosum KIST612.</title>
        <authorList>
            <person name="Roh H."/>
            <person name="Ko H.J."/>
            <person name="Kim D."/>
            <person name="Choi D.G."/>
            <person name="Park S."/>
            <person name="Kim S."/>
            <person name="Chang I.S."/>
            <person name="Choi I.G."/>
        </authorList>
    </citation>
    <scope>NUCLEOTIDE SEQUENCE [LARGE SCALE GENOMIC DNA]</scope>
    <source>
        <strain evidence="1 2">KIST612</strain>
    </source>
</reference>
<protein>
    <submittedName>
        <fullName evidence="1">Uncharacterized protein</fullName>
    </submittedName>
</protein>
<dbReference type="Proteomes" id="UP000006873">
    <property type="component" value="Chromosome"/>
</dbReference>
<accession>E3GIP2</accession>
<organism evidence="1 2">
    <name type="scientific">Eubacterium callanderi</name>
    <dbReference type="NCBI Taxonomy" id="53442"/>
    <lineage>
        <taxon>Bacteria</taxon>
        <taxon>Bacillati</taxon>
        <taxon>Bacillota</taxon>
        <taxon>Clostridia</taxon>
        <taxon>Eubacteriales</taxon>
        <taxon>Eubacteriaceae</taxon>
        <taxon>Eubacterium</taxon>
    </lineage>
</organism>
<proteinExistence type="predicted"/>
<dbReference type="KEGG" id="elm:ELI_0511"/>